<feature type="transmembrane region" description="Helical" evidence="8">
    <location>
        <begin position="6"/>
        <end position="30"/>
    </location>
</feature>
<dbReference type="Gene3D" id="3.30.700.10">
    <property type="entry name" value="Glycoprotein, Type 4 Pilin"/>
    <property type="match status" value="1"/>
</dbReference>
<dbReference type="EMBL" id="MFFM01000007">
    <property type="protein sequence ID" value="OGF14185.1"/>
    <property type="molecule type" value="Genomic_DNA"/>
</dbReference>
<evidence type="ECO:0000256" key="8">
    <source>
        <dbReference type="SAM" id="Phobius"/>
    </source>
</evidence>
<evidence type="ECO:0000256" key="1">
    <source>
        <dbReference type="ARBA" id="ARBA00004377"/>
    </source>
</evidence>
<gene>
    <name evidence="10" type="ORF">A2024_07535</name>
</gene>
<evidence type="ECO:0000256" key="3">
    <source>
        <dbReference type="ARBA" id="ARBA00022481"/>
    </source>
</evidence>
<comment type="caution">
    <text evidence="10">The sequence shown here is derived from an EMBL/GenBank/DDBJ whole genome shotgun (WGS) entry which is preliminary data.</text>
</comment>
<name>A0A1F5RI88_9BACT</name>
<evidence type="ECO:0000259" key="9">
    <source>
        <dbReference type="Pfam" id="PF12019"/>
    </source>
</evidence>
<keyword evidence="3" id="KW-0488">Methylation</keyword>
<evidence type="ECO:0000256" key="5">
    <source>
        <dbReference type="ARBA" id="ARBA00022692"/>
    </source>
</evidence>
<dbReference type="Pfam" id="PF12019">
    <property type="entry name" value="GspH"/>
    <property type="match status" value="1"/>
</dbReference>
<dbReference type="SUPFAM" id="SSF54523">
    <property type="entry name" value="Pili subunits"/>
    <property type="match status" value="1"/>
</dbReference>
<accession>A0A1F5RI88</accession>
<dbReference type="NCBIfam" id="TIGR02532">
    <property type="entry name" value="IV_pilin_GFxxxE"/>
    <property type="match status" value="1"/>
</dbReference>
<keyword evidence="7 8" id="KW-0472">Membrane</keyword>
<keyword evidence="5 8" id="KW-0812">Transmembrane</keyword>
<evidence type="ECO:0000313" key="11">
    <source>
        <dbReference type="Proteomes" id="UP000177230"/>
    </source>
</evidence>
<proteinExistence type="predicted"/>
<keyword evidence="2" id="KW-1003">Cell membrane</keyword>
<comment type="subcellular location">
    <subcellularLocation>
        <location evidence="1">Cell inner membrane</location>
        <topology evidence="1">Single-pass membrane protein</topology>
    </subcellularLocation>
</comment>
<dbReference type="Pfam" id="PF07963">
    <property type="entry name" value="N_methyl"/>
    <property type="match status" value="1"/>
</dbReference>
<keyword evidence="4" id="KW-0997">Cell inner membrane</keyword>
<feature type="domain" description="General secretion pathway GspH" evidence="9">
    <location>
        <begin position="43"/>
        <end position="130"/>
    </location>
</feature>
<evidence type="ECO:0000313" key="10">
    <source>
        <dbReference type="EMBL" id="OGF14185.1"/>
    </source>
</evidence>
<protein>
    <recommendedName>
        <fullName evidence="9">General secretion pathway GspH domain-containing protein</fullName>
    </recommendedName>
</protein>
<evidence type="ECO:0000256" key="6">
    <source>
        <dbReference type="ARBA" id="ARBA00022989"/>
    </source>
</evidence>
<sequence length="149" mass="16203">MKRNGFTLIELMVVIVVIGILAGLTVPGLVRNLPFRRIKDARAQLVGDLNLIRQMAMSRDIHYGLGVINSRQYRIFIDTSTPRNGAYDSGEAIIKTNTLPTSVSFNSTSFTIGFNPSGMVNNSSINPLIVSIANGTVDTILIMQSGSIF</sequence>
<dbReference type="InterPro" id="IPR012902">
    <property type="entry name" value="N_methyl_site"/>
</dbReference>
<dbReference type="GO" id="GO:0015627">
    <property type="term" value="C:type II protein secretion system complex"/>
    <property type="evidence" value="ECO:0007669"/>
    <property type="project" value="InterPro"/>
</dbReference>
<evidence type="ECO:0000256" key="7">
    <source>
        <dbReference type="ARBA" id="ARBA00023136"/>
    </source>
</evidence>
<dbReference type="GO" id="GO:0015628">
    <property type="term" value="P:protein secretion by the type II secretion system"/>
    <property type="evidence" value="ECO:0007669"/>
    <property type="project" value="InterPro"/>
</dbReference>
<dbReference type="InterPro" id="IPR045584">
    <property type="entry name" value="Pilin-like"/>
</dbReference>
<organism evidence="10 11">
    <name type="scientific">Candidatus Edwardsbacteria bacterium GWF2_54_11</name>
    <dbReference type="NCBI Taxonomy" id="1817851"/>
    <lineage>
        <taxon>Bacteria</taxon>
        <taxon>Candidatus Edwardsiibacteriota</taxon>
    </lineage>
</organism>
<reference evidence="10 11" key="1">
    <citation type="journal article" date="2016" name="Nat. Commun.">
        <title>Thousands of microbial genomes shed light on interconnected biogeochemical processes in an aquifer system.</title>
        <authorList>
            <person name="Anantharaman K."/>
            <person name="Brown C.T."/>
            <person name="Hug L.A."/>
            <person name="Sharon I."/>
            <person name="Castelle C.J."/>
            <person name="Probst A.J."/>
            <person name="Thomas B.C."/>
            <person name="Singh A."/>
            <person name="Wilkins M.J."/>
            <person name="Karaoz U."/>
            <person name="Brodie E.L."/>
            <person name="Williams K.H."/>
            <person name="Hubbard S.S."/>
            <person name="Banfield J.F."/>
        </authorList>
    </citation>
    <scope>NUCLEOTIDE SEQUENCE [LARGE SCALE GENOMIC DNA]</scope>
</reference>
<keyword evidence="6 8" id="KW-1133">Transmembrane helix</keyword>
<dbReference type="GO" id="GO:0005886">
    <property type="term" value="C:plasma membrane"/>
    <property type="evidence" value="ECO:0007669"/>
    <property type="project" value="UniProtKB-SubCell"/>
</dbReference>
<dbReference type="InterPro" id="IPR022346">
    <property type="entry name" value="T2SS_GspH"/>
</dbReference>
<evidence type="ECO:0000256" key="2">
    <source>
        <dbReference type="ARBA" id="ARBA00022475"/>
    </source>
</evidence>
<evidence type="ECO:0000256" key="4">
    <source>
        <dbReference type="ARBA" id="ARBA00022519"/>
    </source>
</evidence>
<dbReference type="AlphaFoldDB" id="A0A1F5RI88"/>
<dbReference type="Proteomes" id="UP000177230">
    <property type="component" value="Unassembled WGS sequence"/>
</dbReference>